<evidence type="ECO:0000313" key="3">
    <source>
        <dbReference type="Proteomes" id="UP000233551"/>
    </source>
</evidence>
<evidence type="ECO:0000313" key="2">
    <source>
        <dbReference type="EMBL" id="PKI57892.1"/>
    </source>
</evidence>
<dbReference type="PANTHER" id="PTHR32108">
    <property type="entry name" value="DNA-DIRECTED RNA POLYMERASE SUBUNIT ALPHA"/>
    <property type="match status" value="1"/>
</dbReference>
<organism evidence="2 3">
    <name type="scientific">Punica granatum</name>
    <name type="common">Pomegranate</name>
    <dbReference type="NCBI Taxonomy" id="22663"/>
    <lineage>
        <taxon>Eukaryota</taxon>
        <taxon>Viridiplantae</taxon>
        <taxon>Streptophyta</taxon>
        <taxon>Embryophyta</taxon>
        <taxon>Tracheophyta</taxon>
        <taxon>Spermatophyta</taxon>
        <taxon>Magnoliopsida</taxon>
        <taxon>eudicotyledons</taxon>
        <taxon>Gunneridae</taxon>
        <taxon>Pentapetalae</taxon>
        <taxon>rosids</taxon>
        <taxon>malvids</taxon>
        <taxon>Myrtales</taxon>
        <taxon>Lythraceae</taxon>
        <taxon>Punica</taxon>
    </lineage>
</organism>
<evidence type="ECO:0000256" key="1">
    <source>
        <dbReference type="SAM" id="MobiDB-lite"/>
    </source>
</evidence>
<dbReference type="AlphaFoldDB" id="A0A2I0JNN9"/>
<keyword evidence="3" id="KW-1185">Reference proteome</keyword>
<proteinExistence type="predicted"/>
<feature type="compositionally biased region" description="Low complexity" evidence="1">
    <location>
        <begin position="84"/>
        <end position="96"/>
    </location>
</feature>
<feature type="compositionally biased region" description="Basic and acidic residues" evidence="1">
    <location>
        <begin position="50"/>
        <end position="61"/>
    </location>
</feature>
<dbReference type="Proteomes" id="UP000233551">
    <property type="component" value="Unassembled WGS sequence"/>
</dbReference>
<gene>
    <name evidence="2" type="ORF">CRG98_021731</name>
</gene>
<sequence>MSSFNAMIKASKKVSLGIKLGRIDHLVKKGEGEPSKKTIATAASSHNRKGRDANADPRLRESSAGSTGPCPEDPERQQRPGQASTSVSTSSYSPVTHIPSTPARKITLEALNPNFNPANLDQSLCCEYHMGAPGHTTDNCYIIRVKLQAMIDKKLLLFNEEKPPNVQANPILDHQSRSGSSIHMISICPATKGEAEEESAPFVIDYAMQLQDPFLRRPCLSSRPLLESSFRTKEYCGITRLMWRYYIQVLEILNAFSILLGKPWIHSASAVPSSLHQKVKFFVKDNLITVNGEEDYAICKGTTIPYISIGDDQNLPFHSFEIISIVRNYEEVGPTRVNRMIEKVLLRNNYLPEIGLEAQE</sequence>
<feature type="region of interest" description="Disordered" evidence="1">
    <location>
        <begin position="28"/>
        <end position="99"/>
    </location>
</feature>
<reference evidence="2 3" key="1">
    <citation type="submission" date="2017-11" db="EMBL/GenBank/DDBJ databases">
        <title>De-novo sequencing of pomegranate (Punica granatum L.) genome.</title>
        <authorList>
            <person name="Akparov Z."/>
            <person name="Amiraslanov A."/>
            <person name="Hajiyeva S."/>
            <person name="Abbasov M."/>
            <person name="Kaur K."/>
            <person name="Hamwieh A."/>
            <person name="Solovyev V."/>
            <person name="Salamov A."/>
            <person name="Braich B."/>
            <person name="Kosarev P."/>
            <person name="Mahmoud A."/>
            <person name="Hajiyev E."/>
            <person name="Babayeva S."/>
            <person name="Izzatullayeva V."/>
            <person name="Mammadov A."/>
            <person name="Mammadov A."/>
            <person name="Sharifova S."/>
            <person name="Ojaghi J."/>
            <person name="Eynullazada K."/>
            <person name="Bayramov B."/>
            <person name="Abdulazimova A."/>
            <person name="Shahmuradov I."/>
        </authorList>
    </citation>
    <scope>NUCLEOTIDE SEQUENCE [LARGE SCALE GENOMIC DNA]</scope>
    <source>
        <strain evidence="3">cv. AG2017</strain>
        <tissue evidence="2">Leaf</tissue>
    </source>
</reference>
<accession>A0A2I0JNN9</accession>
<comment type="caution">
    <text evidence="2">The sequence shown here is derived from an EMBL/GenBank/DDBJ whole genome shotgun (WGS) entry which is preliminary data.</text>
</comment>
<dbReference type="EMBL" id="PGOL01001479">
    <property type="protein sequence ID" value="PKI57892.1"/>
    <property type="molecule type" value="Genomic_DNA"/>
</dbReference>
<protein>
    <submittedName>
        <fullName evidence="2">Uncharacterized protein</fullName>
    </submittedName>
</protein>
<name>A0A2I0JNN9_PUNGR</name>
<dbReference type="PANTHER" id="PTHR32108:SF9">
    <property type="entry name" value="REVERSE TRANSCRIPTASE RNASE H-LIKE DOMAIN-CONTAINING PROTEIN"/>
    <property type="match status" value="1"/>
</dbReference>
<dbReference type="STRING" id="22663.A0A2I0JNN9"/>